<proteinExistence type="predicted"/>
<dbReference type="PANTHER" id="PTHR32170:SF3">
    <property type="entry name" value="PROTEASOME ACTIVATOR COMPLEX SUBUNIT 4"/>
    <property type="match status" value="1"/>
</dbReference>
<dbReference type="Gene3D" id="1.25.10.10">
    <property type="entry name" value="Leucine-rich Repeat Variant"/>
    <property type="match status" value="1"/>
</dbReference>
<organism evidence="2 3">
    <name type="scientific">Romanomermis culicivorax</name>
    <name type="common">Nematode worm</name>
    <dbReference type="NCBI Taxonomy" id="13658"/>
    <lineage>
        <taxon>Eukaryota</taxon>
        <taxon>Metazoa</taxon>
        <taxon>Ecdysozoa</taxon>
        <taxon>Nematoda</taxon>
        <taxon>Enoplea</taxon>
        <taxon>Dorylaimia</taxon>
        <taxon>Mermithida</taxon>
        <taxon>Mermithoidea</taxon>
        <taxon>Mermithidae</taxon>
        <taxon>Romanomermis</taxon>
    </lineage>
</organism>
<dbReference type="Proteomes" id="UP000887565">
    <property type="component" value="Unplaced"/>
</dbReference>
<keyword evidence="2" id="KW-1185">Reference proteome</keyword>
<dbReference type="Pfam" id="PF11919">
    <property type="entry name" value="PSME4_C"/>
    <property type="match status" value="1"/>
</dbReference>
<sequence>ILHSTFLFAVSVSKWWKCRVSVLRFLQVNLFSNLYYYSASDRVARVEKIIKHLLHDIQLDVREAACGTLSSLLHCGYWKIDDKFLSTLNQWAGKQNGEIMRHAGVLGMCAVVRSCPYSVPDYLPGILMSLCPHASSSSGDLVARTVKKCLSEFKRTHQDSWHEHKERFSEDQLCALDEILVSPNYYI</sequence>
<dbReference type="GO" id="GO:0005634">
    <property type="term" value="C:nucleus"/>
    <property type="evidence" value="ECO:0007669"/>
    <property type="project" value="TreeGrafter"/>
</dbReference>
<dbReference type="GO" id="GO:0005829">
    <property type="term" value="C:cytosol"/>
    <property type="evidence" value="ECO:0007669"/>
    <property type="project" value="TreeGrafter"/>
</dbReference>
<protein>
    <submittedName>
        <fullName evidence="3">Proteasome activator complex subunit 4 C-terminal domain-containing protein</fullName>
    </submittedName>
</protein>
<dbReference type="PANTHER" id="PTHR32170">
    <property type="entry name" value="PROTEASOME ACTIVATOR COMPLEX SUBUNIT 4"/>
    <property type="match status" value="1"/>
</dbReference>
<dbReference type="OMA" id="WHEHKER"/>
<dbReference type="GO" id="GO:0070628">
    <property type="term" value="F:proteasome binding"/>
    <property type="evidence" value="ECO:0007669"/>
    <property type="project" value="InterPro"/>
</dbReference>
<evidence type="ECO:0000259" key="1">
    <source>
        <dbReference type="Pfam" id="PF11919"/>
    </source>
</evidence>
<dbReference type="GO" id="GO:0010499">
    <property type="term" value="P:proteasomal ubiquitin-independent protein catabolic process"/>
    <property type="evidence" value="ECO:0007669"/>
    <property type="project" value="TreeGrafter"/>
</dbReference>
<name>A0A915HGY8_ROMCU</name>
<dbReference type="InterPro" id="IPR011989">
    <property type="entry name" value="ARM-like"/>
</dbReference>
<dbReference type="SUPFAM" id="SSF48371">
    <property type="entry name" value="ARM repeat"/>
    <property type="match status" value="1"/>
</dbReference>
<feature type="domain" description="Proteasome activator complex subunit 4 C-terminal" evidence="1">
    <location>
        <begin position="99"/>
        <end position="187"/>
    </location>
</feature>
<dbReference type="InterPro" id="IPR035309">
    <property type="entry name" value="PSME4"/>
</dbReference>
<evidence type="ECO:0000313" key="3">
    <source>
        <dbReference type="WBParaSite" id="nRc.2.0.1.t00890-RA"/>
    </source>
</evidence>
<dbReference type="GO" id="GO:0016504">
    <property type="term" value="F:peptidase activator activity"/>
    <property type="evidence" value="ECO:0007669"/>
    <property type="project" value="InterPro"/>
</dbReference>
<dbReference type="InterPro" id="IPR021843">
    <property type="entry name" value="PSME4_C"/>
</dbReference>
<reference evidence="3" key="1">
    <citation type="submission" date="2022-11" db="UniProtKB">
        <authorList>
            <consortium name="WormBaseParasite"/>
        </authorList>
    </citation>
    <scope>IDENTIFICATION</scope>
</reference>
<accession>A0A915HGY8</accession>
<evidence type="ECO:0000313" key="2">
    <source>
        <dbReference type="Proteomes" id="UP000887565"/>
    </source>
</evidence>
<dbReference type="WBParaSite" id="nRc.2.0.1.t00890-RA">
    <property type="protein sequence ID" value="nRc.2.0.1.t00890-RA"/>
    <property type="gene ID" value="nRc.2.0.1.g00890"/>
</dbReference>
<dbReference type="InterPro" id="IPR016024">
    <property type="entry name" value="ARM-type_fold"/>
</dbReference>
<dbReference type="AlphaFoldDB" id="A0A915HGY8"/>